<feature type="compositionally biased region" description="Basic residues" evidence="1">
    <location>
        <begin position="1"/>
        <end position="11"/>
    </location>
</feature>
<gene>
    <name evidence="2" type="ORF">RHGRI_001513</name>
</gene>
<evidence type="ECO:0000313" key="3">
    <source>
        <dbReference type="Proteomes" id="UP000823749"/>
    </source>
</evidence>
<dbReference type="PANTHER" id="PTHR37218:SF2">
    <property type="entry name" value="COILED-COIL PROTEIN"/>
    <property type="match status" value="1"/>
</dbReference>
<dbReference type="PANTHER" id="PTHR37218">
    <property type="entry name" value="COILED-COIL PROTEIN"/>
    <property type="match status" value="1"/>
</dbReference>
<proteinExistence type="predicted"/>
<comment type="caution">
    <text evidence="2">The sequence shown here is derived from an EMBL/GenBank/DDBJ whole genome shotgun (WGS) entry which is preliminary data.</text>
</comment>
<accession>A0AAV6LLQ0</accession>
<sequence length="308" mass="34989">MGGKGRKRREKNYRAAHGGNSRLPPPPKPSSVDALPSKLRAIMAFTHPSQPGSAVSNEKRNEGSGNRSVKGDLGAHGQLHLKLSLLLYKLRKQKVVIDWSFKRMKYRSVSELFIARWQLRYQVLENGRSRTDNVMPFVDIVEELQQKKLNSKGKLDSNPTGTREKDNEGNAVTAQQVDDDDNIKEEKRKKTKKRKRVTDLRFEMLESSGVSLKRQEHRKKRLEAKKNKRKKARPEENEGFPGHEKIKFGEVVQAPPKLVAFPKASKAPQDASSERLRLKAVEAYRNRKGWASRPGKDLPPSIMTSPTL</sequence>
<feature type="region of interest" description="Disordered" evidence="1">
    <location>
        <begin position="211"/>
        <end position="248"/>
    </location>
</feature>
<feature type="region of interest" description="Disordered" evidence="1">
    <location>
        <begin position="1"/>
        <end position="71"/>
    </location>
</feature>
<feature type="compositionally biased region" description="Polar residues" evidence="1">
    <location>
        <begin position="47"/>
        <end position="56"/>
    </location>
</feature>
<protein>
    <submittedName>
        <fullName evidence="2">Uncharacterized protein</fullName>
    </submittedName>
</protein>
<feature type="compositionally biased region" description="Basic residues" evidence="1">
    <location>
        <begin position="215"/>
        <end position="232"/>
    </location>
</feature>
<feature type="region of interest" description="Disordered" evidence="1">
    <location>
        <begin position="288"/>
        <end position="308"/>
    </location>
</feature>
<evidence type="ECO:0000256" key="1">
    <source>
        <dbReference type="SAM" id="MobiDB-lite"/>
    </source>
</evidence>
<organism evidence="2 3">
    <name type="scientific">Rhododendron griersonianum</name>
    <dbReference type="NCBI Taxonomy" id="479676"/>
    <lineage>
        <taxon>Eukaryota</taxon>
        <taxon>Viridiplantae</taxon>
        <taxon>Streptophyta</taxon>
        <taxon>Embryophyta</taxon>
        <taxon>Tracheophyta</taxon>
        <taxon>Spermatophyta</taxon>
        <taxon>Magnoliopsida</taxon>
        <taxon>eudicotyledons</taxon>
        <taxon>Gunneridae</taxon>
        <taxon>Pentapetalae</taxon>
        <taxon>asterids</taxon>
        <taxon>Ericales</taxon>
        <taxon>Ericaceae</taxon>
        <taxon>Ericoideae</taxon>
        <taxon>Rhodoreae</taxon>
        <taxon>Rhododendron</taxon>
    </lineage>
</organism>
<feature type="compositionally biased region" description="Basic and acidic residues" evidence="1">
    <location>
        <begin position="233"/>
        <end position="248"/>
    </location>
</feature>
<dbReference type="Proteomes" id="UP000823749">
    <property type="component" value="Chromosome 1"/>
</dbReference>
<dbReference type="AlphaFoldDB" id="A0AAV6LLQ0"/>
<name>A0AAV6LLQ0_9ERIC</name>
<dbReference type="EMBL" id="JACTNZ010000001">
    <property type="protein sequence ID" value="KAG5565624.1"/>
    <property type="molecule type" value="Genomic_DNA"/>
</dbReference>
<feature type="region of interest" description="Disordered" evidence="1">
    <location>
        <begin position="149"/>
        <end position="195"/>
    </location>
</feature>
<reference evidence="2" key="1">
    <citation type="submission" date="2020-08" db="EMBL/GenBank/DDBJ databases">
        <title>Plant Genome Project.</title>
        <authorList>
            <person name="Zhang R.-G."/>
        </authorList>
    </citation>
    <scope>NUCLEOTIDE SEQUENCE</scope>
    <source>
        <strain evidence="2">WSP0</strain>
        <tissue evidence="2">Leaf</tissue>
    </source>
</reference>
<evidence type="ECO:0000313" key="2">
    <source>
        <dbReference type="EMBL" id="KAG5565624.1"/>
    </source>
</evidence>
<keyword evidence="3" id="KW-1185">Reference proteome</keyword>